<dbReference type="AlphaFoldDB" id="A0AAV6TRC1"/>
<proteinExistence type="predicted"/>
<protein>
    <recommendedName>
        <fullName evidence="1">AMP-dependent synthetase/ligase domain-containing protein</fullName>
    </recommendedName>
</protein>
<dbReference type="InterPro" id="IPR042099">
    <property type="entry name" value="ANL_N_sf"/>
</dbReference>
<evidence type="ECO:0000259" key="1">
    <source>
        <dbReference type="Pfam" id="PF00501"/>
    </source>
</evidence>
<dbReference type="Gene3D" id="3.40.50.12780">
    <property type="entry name" value="N-terminal domain of ligase-like"/>
    <property type="match status" value="2"/>
</dbReference>
<evidence type="ECO:0000313" key="3">
    <source>
        <dbReference type="Proteomes" id="UP000827092"/>
    </source>
</evidence>
<dbReference type="InterPro" id="IPR000873">
    <property type="entry name" value="AMP-dep_synth/lig_dom"/>
</dbReference>
<evidence type="ECO:0000313" key="2">
    <source>
        <dbReference type="EMBL" id="KAG8174460.1"/>
    </source>
</evidence>
<dbReference type="InterPro" id="IPR020845">
    <property type="entry name" value="AMP-binding_CS"/>
</dbReference>
<accession>A0AAV6TRC1</accession>
<dbReference type="SUPFAM" id="SSF56801">
    <property type="entry name" value="Acetyl-CoA synthetase-like"/>
    <property type="match status" value="1"/>
</dbReference>
<sequence>MLPKIKEITNGLPSLEKVIIVASKEESYSKDISGIRNSCFLKDFLQEGLNKDGTVPELVFEQVSFQHPLFISYTSGTTGLPKALVHGCGMILSSFKDFHFHTDCTRESVWFSMSPVGWGTWCLCLTLHFIGHTMSIFEGVPYFINPKFFWNLVEEHRITHLYLPTGIADELKKRKYAPMEEHKISHMFLPTSIVEQLFKRNDTPTKENLKYLKCMMAGGSVVKPELYDFLYKNLKKDIPFASSFGATEFLGSSMLIDTNLPIHRGEIPAIALASDIYTVNNKGDRVIGELGELVLGKAMPNLPLGIWKDEDGSVMKEKYFSKYSEKFSMGDYAIINPITNGTIICCRSDETLKQRGCRFGSSEIYGVLDGFPEVGDSICVSKYSQKMDESAVLFLKMSDGYVFNTGLVDRIRKAIAETLTPRHVPDIILETKDIPYNINSKKMEITVKKIINNKPYNADSIRNPQCLKYYSNLPELDID</sequence>
<dbReference type="PROSITE" id="PS00455">
    <property type="entry name" value="AMP_BINDING"/>
    <property type="match status" value="1"/>
</dbReference>
<comment type="caution">
    <text evidence="2">The sequence shown here is derived from an EMBL/GenBank/DDBJ whole genome shotgun (WGS) entry which is preliminary data.</text>
</comment>
<reference evidence="2 3" key="1">
    <citation type="journal article" date="2022" name="Nat. Ecol. Evol.">
        <title>A masculinizing supergene underlies an exaggerated male reproductive morph in a spider.</title>
        <authorList>
            <person name="Hendrickx F."/>
            <person name="De Corte Z."/>
            <person name="Sonet G."/>
            <person name="Van Belleghem S.M."/>
            <person name="Kostlbacher S."/>
            <person name="Vangestel C."/>
        </authorList>
    </citation>
    <scope>NUCLEOTIDE SEQUENCE [LARGE SCALE GENOMIC DNA]</scope>
    <source>
        <strain evidence="2">W744_W776</strain>
    </source>
</reference>
<dbReference type="PANTHER" id="PTHR42921">
    <property type="entry name" value="ACETOACETYL-COA SYNTHETASE"/>
    <property type="match status" value="1"/>
</dbReference>
<dbReference type="InterPro" id="IPR045851">
    <property type="entry name" value="AMP-bd_C_sf"/>
</dbReference>
<feature type="domain" description="AMP-dependent synthetase/ligase" evidence="1">
    <location>
        <begin position="59"/>
        <end position="297"/>
    </location>
</feature>
<dbReference type="Gene3D" id="3.30.300.30">
    <property type="match status" value="1"/>
</dbReference>
<keyword evidence="3" id="KW-1185">Reference proteome</keyword>
<gene>
    <name evidence="2" type="ORF">JTE90_018796</name>
</gene>
<dbReference type="EMBL" id="JAFNEN010001212">
    <property type="protein sequence ID" value="KAG8174460.1"/>
    <property type="molecule type" value="Genomic_DNA"/>
</dbReference>
<name>A0AAV6TRC1_9ARAC</name>
<dbReference type="GO" id="GO:0030729">
    <property type="term" value="F:acetoacetate-CoA ligase activity"/>
    <property type="evidence" value="ECO:0007669"/>
    <property type="project" value="TreeGrafter"/>
</dbReference>
<dbReference type="PANTHER" id="PTHR42921:SF1">
    <property type="entry name" value="ACETOACETYL-COA SYNTHETASE"/>
    <property type="match status" value="1"/>
</dbReference>
<organism evidence="2 3">
    <name type="scientific">Oedothorax gibbosus</name>
    <dbReference type="NCBI Taxonomy" id="931172"/>
    <lineage>
        <taxon>Eukaryota</taxon>
        <taxon>Metazoa</taxon>
        <taxon>Ecdysozoa</taxon>
        <taxon>Arthropoda</taxon>
        <taxon>Chelicerata</taxon>
        <taxon>Arachnida</taxon>
        <taxon>Araneae</taxon>
        <taxon>Araneomorphae</taxon>
        <taxon>Entelegynae</taxon>
        <taxon>Araneoidea</taxon>
        <taxon>Linyphiidae</taxon>
        <taxon>Erigoninae</taxon>
        <taxon>Oedothorax</taxon>
    </lineage>
</organism>
<dbReference type="Pfam" id="PF00501">
    <property type="entry name" value="AMP-binding"/>
    <property type="match status" value="1"/>
</dbReference>
<dbReference type="Proteomes" id="UP000827092">
    <property type="component" value="Unassembled WGS sequence"/>
</dbReference>